<sequence length="201" mass="22560">MKMIDALKKACPMPVILAKKEMDQGETGFIVAVDNKIAVENLKKLASNQGFSIEIEQKEDNFYVTFLKDGGEVIRKQEANKLIWQENFVKGNYSIFVGKDYIGEGEHTLGRSLIQMFFYTLLESDDLPESILFMNSGVKLVVEDEQCIEHIGQLSKKGVSIIVCGTCLNFYGLAEKLQVGSISNMYDIVNKMQKATKVITL</sequence>
<reference evidence="2" key="1">
    <citation type="submission" date="2020-10" db="EMBL/GenBank/DDBJ databases">
        <authorList>
            <person name="Gilroy R."/>
        </authorList>
    </citation>
    <scope>NUCLEOTIDE SEQUENCE</scope>
    <source>
        <strain evidence="2">E3-2379</strain>
    </source>
</reference>
<dbReference type="InterPro" id="IPR036868">
    <property type="entry name" value="TusA-like_sf"/>
</dbReference>
<dbReference type="SUPFAM" id="SSF64307">
    <property type="entry name" value="SirA-like"/>
    <property type="match status" value="1"/>
</dbReference>
<dbReference type="InterPro" id="IPR001455">
    <property type="entry name" value="TusA-like"/>
</dbReference>
<dbReference type="Pfam" id="PF01206">
    <property type="entry name" value="TusA"/>
    <property type="match status" value="1"/>
</dbReference>
<dbReference type="Proteomes" id="UP000823618">
    <property type="component" value="Unassembled WGS sequence"/>
</dbReference>
<organism evidence="2 3">
    <name type="scientific">Candidatus Scybalomonas excrementavium</name>
    <dbReference type="NCBI Taxonomy" id="2840943"/>
    <lineage>
        <taxon>Bacteria</taxon>
        <taxon>Bacillati</taxon>
        <taxon>Bacillota</taxon>
        <taxon>Clostridia</taxon>
        <taxon>Lachnospirales</taxon>
        <taxon>Lachnospiraceae</taxon>
        <taxon>Lachnospiraceae incertae sedis</taxon>
        <taxon>Candidatus Scybalomonas</taxon>
    </lineage>
</organism>
<proteinExistence type="predicted"/>
<evidence type="ECO:0000313" key="3">
    <source>
        <dbReference type="Proteomes" id="UP000823618"/>
    </source>
</evidence>
<dbReference type="AlphaFoldDB" id="A0A9D9HXS2"/>
<dbReference type="SUPFAM" id="SSF75169">
    <property type="entry name" value="DsrEFH-like"/>
    <property type="match status" value="1"/>
</dbReference>
<accession>A0A9D9HXS2</accession>
<dbReference type="InterPro" id="IPR003787">
    <property type="entry name" value="Sulphur_relay_DsrE/F-like"/>
</dbReference>
<protein>
    <submittedName>
        <fullName evidence="2">Sulfurtransferase-like selenium metabolism protein YedF</fullName>
    </submittedName>
</protein>
<reference evidence="2" key="2">
    <citation type="journal article" date="2021" name="PeerJ">
        <title>Extensive microbial diversity within the chicken gut microbiome revealed by metagenomics and culture.</title>
        <authorList>
            <person name="Gilroy R."/>
            <person name="Ravi A."/>
            <person name="Getino M."/>
            <person name="Pursley I."/>
            <person name="Horton D.L."/>
            <person name="Alikhan N.F."/>
            <person name="Baker D."/>
            <person name="Gharbi K."/>
            <person name="Hall N."/>
            <person name="Watson M."/>
            <person name="Adriaenssens E.M."/>
            <person name="Foster-Nyarko E."/>
            <person name="Jarju S."/>
            <person name="Secka A."/>
            <person name="Antonio M."/>
            <person name="Oren A."/>
            <person name="Chaudhuri R.R."/>
            <person name="La Ragione R."/>
            <person name="Hildebrand F."/>
            <person name="Pallen M.J."/>
        </authorList>
    </citation>
    <scope>NUCLEOTIDE SEQUENCE</scope>
    <source>
        <strain evidence="2">E3-2379</strain>
    </source>
</reference>
<dbReference type="Pfam" id="PF02635">
    <property type="entry name" value="DsrE"/>
    <property type="match status" value="1"/>
</dbReference>
<dbReference type="NCBIfam" id="TIGR03527">
    <property type="entry name" value="selenium_YedF"/>
    <property type="match status" value="1"/>
</dbReference>
<dbReference type="EMBL" id="JADIML010000018">
    <property type="protein sequence ID" value="MBO8462404.1"/>
    <property type="molecule type" value="Genomic_DNA"/>
</dbReference>
<feature type="domain" description="UPF0033" evidence="1">
    <location>
        <begin position="3"/>
        <end position="64"/>
    </location>
</feature>
<comment type="caution">
    <text evidence="2">The sequence shown here is derived from an EMBL/GenBank/DDBJ whole genome shotgun (WGS) entry which is preliminary data.</text>
</comment>
<dbReference type="Gene3D" id="3.40.1260.10">
    <property type="entry name" value="DsrEFH-like"/>
    <property type="match status" value="1"/>
</dbReference>
<name>A0A9D9HXS2_9FIRM</name>
<dbReference type="Gene3D" id="3.30.110.40">
    <property type="entry name" value="TusA-like domain"/>
    <property type="match status" value="1"/>
</dbReference>
<evidence type="ECO:0000313" key="2">
    <source>
        <dbReference type="EMBL" id="MBO8462404.1"/>
    </source>
</evidence>
<dbReference type="InterPro" id="IPR019870">
    <property type="entry name" value="Se_metab_YedF"/>
</dbReference>
<dbReference type="InterPro" id="IPR027396">
    <property type="entry name" value="DsrEFH-like"/>
</dbReference>
<evidence type="ECO:0000259" key="1">
    <source>
        <dbReference type="Pfam" id="PF01206"/>
    </source>
</evidence>
<gene>
    <name evidence="2" type="primary">yedF</name>
    <name evidence="2" type="ORF">IAC13_00560</name>
</gene>